<dbReference type="EMBL" id="JADEWZ010000045">
    <property type="protein sequence ID" value="MBE9118394.1"/>
    <property type="molecule type" value="Genomic_DNA"/>
</dbReference>
<keyword evidence="1" id="KW-0732">Signal</keyword>
<protein>
    <submittedName>
        <fullName evidence="2">Uncharacterized protein</fullName>
    </submittedName>
</protein>
<evidence type="ECO:0000313" key="2">
    <source>
        <dbReference type="EMBL" id="MBE9118394.1"/>
    </source>
</evidence>
<dbReference type="RefSeq" id="WP_194031477.1">
    <property type="nucleotide sequence ID" value="NZ_JADEWZ010000045.1"/>
</dbReference>
<feature type="chain" id="PRO_5035174897" evidence="1">
    <location>
        <begin position="25"/>
        <end position="191"/>
    </location>
</feature>
<keyword evidence="3" id="KW-1185">Reference proteome</keyword>
<proteinExistence type="predicted"/>
<name>A0A8J7E4D3_9CYAN</name>
<comment type="caution">
    <text evidence="2">The sequence shown here is derived from an EMBL/GenBank/DDBJ whole genome shotgun (WGS) entry which is preliminary data.</text>
</comment>
<sequence length="191" mass="21301">MNPKPAVVIAAILLGALAPFPGHTAQKPTSFKQSDFVLAEELPPFEDGYRIGYQLGRDLVEIRFAARGREYYQSRAGYNPQVLGMGNSTPPENERDRQGIAGYQAGFLAGFHDGYAENTQASIAEIERFNDGYDQGYHSGLDEALACKKNPACAYRPTPNSRKQEDKFYDNGYNIGYWQGFERGWSLEKAN</sequence>
<organism evidence="2 3">
    <name type="scientific">Lusitaniella coriacea LEGE 07157</name>
    <dbReference type="NCBI Taxonomy" id="945747"/>
    <lineage>
        <taxon>Bacteria</taxon>
        <taxon>Bacillati</taxon>
        <taxon>Cyanobacteriota</taxon>
        <taxon>Cyanophyceae</taxon>
        <taxon>Spirulinales</taxon>
        <taxon>Lusitaniellaceae</taxon>
        <taxon>Lusitaniella</taxon>
    </lineage>
</organism>
<dbReference type="Proteomes" id="UP000654482">
    <property type="component" value="Unassembled WGS sequence"/>
</dbReference>
<evidence type="ECO:0000313" key="3">
    <source>
        <dbReference type="Proteomes" id="UP000654482"/>
    </source>
</evidence>
<feature type="signal peptide" evidence="1">
    <location>
        <begin position="1"/>
        <end position="24"/>
    </location>
</feature>
<evidence type="ECO:0000256" key="1">
    <source>
        <dbReference type="SAM" id="SignalP"/>
    </source>
</evidence>
<accession>A0A8J7E4D3</accession>
<gene>
    <name evidence="2" type="ORF">IQ249_21105</name>
</gene>
<reference evidence="2" key="1">
    <citation type="submission" date="2020-10" db="EMBL/GenBank/DDBJ databases">
        <authorList>
            <person name="Castelo-Branco R."/>
            <person name="Eusebio N."/>
            <person name="Adriana R."/>
            <person name="Vieira A."/>
            <person name="Brugerolle De Fraissinette N."/>
            <person name="Rezende De Castro R."/>
            <person name="Schneider M.P."/>
            <person name="Vasconcelos V."/>
            <person name="Leao P.N."/>
        </authorList>
    </citation>
    <scope>NUCLEOTIDE SEQUENCE</scope>
    <source>
        <strain evidence="2">LEGE 07157</strain>
    </source>
</reference>
<dbReference type="AlphaFoldDB" id="A0A8J7E4D3"/>